<evidence type="ECO:0000256" key="1">
    <source>
        <dbReference type="ARBA" id="ARBA00022490"/>
    </source>
</evidence>
<dbReference type="InterPro" id="IPR014776">
    <property type="entry name" value="4pyrrole_Mease_sub2"/>
</dbReference>
<proteinExistence type="inferred from homology"/>
<dbReference type="PANTHER" id="PTHR46111:SF1">
    <property type="entry name" value="RIBOSOMAL RNA SMALL SUBUNIT METHYLTRANSFERASE I"/>
    <property type="match status" value="1"/>
</dbReference>
<evidence type="ECO:0000256" key="2">
    <source>
        <dbReference type="ARBA" id="ARBA00022552"/>
    </source>
</evidence>
<dbReference type="InterPro" id="IPR000878">
    <property type="entry name" value="4pyrrol_Mease"/>
</dbReference>
<comment type="function">
    <text evidence="6">Catalyzes the 2'-O-methylation of the ribose of cytidine 1402 (C1402) in 16S rRNA.</text>
</comment>
<dbReference type="GO" id="GO:0005737">
    <property type="term" value="C:cytoplasm"/>
    <property type="evidence" value="ECO:0007669"/>
    <property type="project" value="UniProtKB-SubCell"/>
</dbReference>
<dbReference type="Proteomes" id="UP001065613">
    <property type="component" value="Chromosome"/>
</dbReference>
<protein>
    <recommendedName>
        <fullName evidence="6">Ribosomal RNA small subunit methyltransferase I</fullName>
        <ecNumber evidence="6">2.1.1.198</ecNumber>
    </recommendedName>
    <alternativeName>
        <fullName evidence="6">16S rRNA 2'-O-ribose C1402 methyltransferase</fullName>
    </alternativeName>
    <alternativeName>
        <fullName evidence="6">rRNA (cytidine-2'-O-)-methyltransferase RsmI</fullName>
    </alternativeName>
</protein>
<keyword evidence="5 6" id="KW-0949">S-adenosyl-L-methionine</keyword>
<dbReference type="AlphaFoldDB" id="A0A977KUZ7"/>
<dbReference type="EC" id="2.1.1.198" evidence="6"/>
<feature type="domain" description="Tetrapyrrole methylase" evidence="7">
    <location>
        <begin position="5"/>
        <end position="205"/>
    </location>
</feature>
<dbReference type="Pfam" id="PF00590">
    <property type="entry name" value="TP_methylase"/>
    <property type="match status" value="1"/>
</dbReference>
<keyword evidence="2 6" id="KW-0698">rRNA processing</keyword>
<accession>A0A977KUZ7</accession>
<dbReference type="CDD" id="cd11648">
    <property type="entry name" value="RsmI"/>
    <property type="match status" value="1"/>
</dbReference>
<dbReference type="FunFam" id="3.30.950.10:FF:000002">
    <property type="entry name" value="Ribosomal RNA small subunit methyltransferase I"/>
    <property type="match status" value="1"/>
</dbReference>
<dbReference type="NCBIfam" id="TIGR00096">
    <property type="entry name" value="16S rRNA (cytidine(1402)-2'-O)-methyltransferase"/>
    <property type="match status" value="1"/>
</dbReference>
<reference evidence="8" key="1">
    <citation type="submission" date="2021-04" db="EMBL/GenBank/DDBJ databases">
        <title>Genome sequence of Woronichinia naegeliana from Washington state freshwater lake bloom.</title>
        <authorList>
            <person name="Dreher T.W."/>
        </authorList>
    </citation>
    <scope>NUCLEOTIDE SEQUENCE</scope>
    <source>
        <strain evidence="8">WA131</strain>
    </source>
</reference>
<dbReference type="PANTHER" id="PTHR46111">
    <property type="entry name" value="RIBOSOMAL RNA SMALL SUBUNIT METHYLTRANSFERASE I"/>
    <property type="match status" value="1"/>
</dbReference>
<evidence type="ECO:0000256" key="4">
    <source>
        <dbReference type="ARBA" id="ARBA00022679"/>
    </source>
</evidence>
<dbReference type="HAMAP" id="MF_01877">
    <property type="entry name" value="16SrRNA_methyltr_I"/>
    <property type="match status" value="1"/>
</dbReference>
<organism evidence="8">
    <name type="scientific">Woronichinia naegeliana WA131</name>
    <dbReference type="NCBI Taxonomy" id="2824559"/>
    <lineage>
        <taxon>Bacteria</taxon>
        <taxon>Bacillati</taxon>
        <taxon>Cyanobacteriota</taxon>
        <taxon>Cyanophyceae</taxon>
        <taxon>Synechococcales</taxon>
        <taxon>Coelosphaeriaceae</taxon>
        <taxon>Woronichinia</taxon>
    </lineage>
</organism>
<dbReference type="InterPro" id="IPR035996">
    <property type="entry name" value="4pyrrol_Methylase_sf"/>
</dbReference>
<dbReference type="InterPro" id="IPR018063">
    <property type="entry name" value="SAM_MeTrfase_RsmI_CS"/>
</dbReference>
<dbReference type="EMBL" id="CP073041">
    <property type="protein sequence ID" value="UXE60436.1"/>
    <property type="molecule type" value="Genomic_DNA"/>
</dbReference>
<evidence type="ECO:0000256" key="5">
    <source>
        <dbReference type="ARBA" id="ARBA00022691"/>
    </source>
</evidence>
<evidence type="ECO:0000256" key="3">
    <source>
        <dbReference type="ARBA" id="ARBA00022603"/>
    </source>
</evidence>
<keyword evidence="1 6" id="KW-0963">Cytoplasm</keyword>
<evidence type="ECO:0000256" key="6">
    <source>
        <dbReference type="HAMAP-Rule" id="MF_01877"/>
    </source>
</evidence>
<dbReference type="PIRSF" id="PIRSF005917">
    <property type="entry name" value="MTase_YraL"/>
    <property type="match status" value="1"/>
</dbReference>
<gene>
    <name evidence="6 8" type="primary">rsmI</name>
    <name evidence="8" type="ORF">KA717_33615</name>
</gene>
<dbReference type="Gene3D" id="3.30.950.10">
    <property type="entry name" value="Methyltransferase, Cobalt-precorrin-4 Transmethylase, Domain 2"/>
    <property type="match status" value="1"/>
</dbReference>
<keyword evidence="3 6" id="KW-0489">Methyltransferase</keyword>
<dbReference type="InterPro" id="IPR014777">
    <property type="entry name" value="4pyrrole_Mease_sub1"/>
</dbReference>
<comment type="catalytic activity">
    <reaction evidence="6">
        <text>cytidine(1402) in 16S rRNA + S-adenosyl-L-methionine = 2'-O-methylcytidine(1402) in 16S rRNA + S-adenosyl-L-homocysteine + H(+)</text>
        <dbReference type="Rhea" id="RHEA:42924"/>
        <dbReference type="Rhea" id="RHEA-COMP:10285"/>
        <dbReference type="Rhea" id="RHEA-COMP:10286"/>
        <dbReference type="ChEBI" id="CHEBI:15378"/>
        <dbReference type="ChEBI" id="CHEBI:57856"/>
        <dbReference type="ChEBI" id="CHEBI:59789"/>
        <dbReference type="ChEBI" id="CHEBI:74495"/>
        <dbReference type="ChEBI" id="CHEBI:82748"/>
        <dbReference type="EC" id="2.1.1.198"/>
    </reaction>
</comment>
<dbReference type="Gene3D" id="3.40.1010.10">
    <property type="entry name" value="Cobalt-precorrin-4 Transmethylase, Domain 1"/>
    <property type="match status" value="1"/>
</dbReference>
<dbReference type="PROSITE" id="PS01296">
    <property type="entry name" value="RSMI"/>
    <property type="match status" value="1"/>
</dbReference>
<name>A0A977KUZ7_9CYAN</name>
<dbReference type="KEGG" id="wna:KA717_33615"/>
<keyword evidence="4 6" id="KW-0808">Transferase</keyword>
<comment type="subcellular location">
    <subcellularLocation>
        <location evidence="6">Cytoplasm</location>
    </subcellularLocation>
</comment>
<comment type="similarity">
    <text evidence="6">Belongs to the methyltransferase superfamily. RsmI family.</text>
</comment>
<sequence>MSSGKLYLVGTPIGNLEDMTFRAIKTLNQVDLIAAEDTRHTGKLLQHFQIKTPQISYHDHSHQSRLETLLDYLAQGQDLALVSDAGMPGISDPGYELVQACLGKQIEVIPIPGVTALITALVASGLPTDRFIFEGFLPTKGKERGDRLEKLATEPRTLLFYEAPHRLLETLIDLKLILGTNRSVVTGRELTKFHEEFWYGNLGEAVDYYQNTMQPKGEFTLVVAGQPENENLPPSESVLKAELAQLIAQGMSRSQASRHLAELTQLPRRQLYQLTLNLEVPNP</sequence>
<evidence type="ECO:0000313" key="8">
    <source>
        <dbReference type="EMBL" id="UXE60436.1"/>
    </source>
</evidence>
<dbReference type="SUPFAM" id="SSF53790">
    <property type="entry name" value="Tetrapyrrole methylase"/>
    <property type="match status" value="1"/>
</dbReference>
<dbReference type="FunFam" id="3.40.1010.10:FF:000002">
    <property type="entry name" value="Ribosomal RNA small subunit methyltransferase I"/>
    <property type="match status" value="1"/>
</dbReference>
<evidence type="ECO:0000259" key="7">
    <source>
        <dbReference type="Pfam" id="PF00590"/>
    </source>
</evidence>
<dbReference type="InterPro" id="IPR008189">
    <property type="entry name" value="rRNA_ssu_MeTfrase_I"/>
</dbReference>
<dbReference type="GO" id="GO:0070677">
    <property type="term" value="F:rRNA (cytosine-2'-O-)-methyltransferase activity"/>
    <property type="evidence" value="ECO:0007669"/>
    <property type="project" value="UniProtKB-UniRule"/>
</dbReference>